<evidence type="ECO:0000256" key="1">
    <source>
        <dbReference type="ARBA" id="ARBA00022801"/>
    </source>
</evidence>
<organism evidence="4 5">
    <name type="scientific">Bifidobacterium bifidum (strain PRL2010)</name>
    <dbReference type="NCBI Taxonomy" id="702459"/>
    <lineage>
        <taxon>Bacteria</taxon>
        <taxon>Bacillati</taxon>
        <taxon>Actinomycetota</taxon>
        <taxon>Actinomycetes</taxon>
        <taxon>Bifidobacteriales</taxon>
        <taxon>Bifidobacteriaceae</taxon>
        <taxon>Bifidobacterium</taxon>
    </lineage>
</organism>
<dbReference type="AlphaFoldDB" id="A0A0H3ED48"/>
<dbReference type="InterPro" id="IPR045857">
    <property type="entry name" value="O16G_dom_2"/>
</dbReference>
<feature type="domain" description="Glycosyl hydrolase family 13 catalytic" evidence="3">
    <location>
        <begin position="23"/>
        <end position="365"/>
    </location>
</feature>
<dbReference type="PANTHER" id="PTHR10357:SF210">
    <property type="entry name" value="MALTODEXTRIN GLUCOSIDASE"/>
    <property type="match status" value="1"/>
</dbReference>
<dbReference type="eggNOG" id="COG0366">
    <property type="taxonomic scope" value="Bacteria"/>
</dbReference>
<evidence type="ECO:0000313" key="5">
    <source>
        <dbReference type="Proteomes" id="UP000002312"/>
    </source>
</evidence>
<dbReference type="CDD" id="cd11354">
    <property type="entry name" value="AmyAc_bac_CMD_like"/>
    <property type="match status" value="1"/>
</dbReference>
<dbReference type="SMART" id="SM00642">
    <property type="entry name" value="Aamy"/>
    <property type="match status" value="1"/>
</dbReference>
<dbReference type="GO" id="GO:0031216">
    <property type="term" value="F:neopullulanase activity"/>
    <property type="evidence" value="ECO:0007669"/>
    <property type="project" value="UniProtKB-EC"/>
</dbReference>
<sequence length="427" mass="47695">MPDEENAMSGYGMSVNDTTIWWQVYPLGFTGAPIRPSNEGERALTPRLDAIIPWLDYLIDMGANGLLLGPVFASETHGYDTVDYYRIDSRLGDDAAFDRLIDACRSRGIRVMLDGVFNHVGRSFPAFRDALAGHGHESMFHITRNAGGGVDYRRFEGHPELPELNHDSEEVVRLVTDVMLHWLRRGASAWRLDAAYAVSPAFWTRVLPAVRREFPDVWIMGEVIHDDYPAIVRQSGMDSLTQYELWKAIWSSLESANFYELDWSLKRHNEFLESFAPQTFVGNHDVTRIASRVGDAGASLAMTVLFTVGGVPSIYYGDEQAFRGVKEDRMGGDDAVRPAFPASPGDLPGTGEWMYRLIQGLIGIRRRNPWLTHAMTTPVTVDNRRYAYDAVGHGGERLHVELSLDPAPHAVVSGSDGTVLMRVQHGD</sequence>
<evidence type="ECO:0000256" key="2">
    <source>
        <dbReference type="ARBA" id="ARBA00023295"/>
    </source>
</evidence>
<keyword evidence="1 4" id="KW-0378">Hydrolase</keyword>
<dbReference type="OrthoDB" id="9802433at2"/>
<accession>A0A0H3ED48</accession>
<dbReference type="PANTHER" id="PTHR10357">
    <property type="entry name" value="ALPHA-AMYLASE FAMILY MEMBER"/>
    <property type="match status" value="1"/>
</dbReference>
<dbReference type="InterPro" id="IPR017853">
    <property type="entry name" value="GH"/>
</dbReference>
<dbReference type="SUPFAM" id="SSF51445">
    <property type="entry name" value="(Trans)glycosidases"/>
    <property type="match status" value="1"/>
</dbReference>
<dbReference type="Proteomes" id="UP000002312">
    <property type="component" value="Chromosome"/>
</dbReference>
<dbReference type="PATRIC" id="fig|702459.3.peg.1159"/>
<dbReference type="InterPro" id="IPR006047">
    <property type="entry name" value="GH13_cat_dom"/>
</dbReference>
<dbReference type="HOGENOM" id="CLU_006462_6_5_11"/>
<proteinExistence type="predicted"/>
<gene>
    <name evidence="4" type="ordered locus">BBPR_1121</name>
</gene>
<dbReference type="Gene3D" id="3.20.20.80">
    <property type="entry name" value="Glycosidases"/>
    <property type="match status" value="1"/>
</dbReference>
<dbReference type="Gene3D" id="3.90.400.10">
    <property type="entry name" value="Oligo-1,6-glucosidase, Domain 2"/>
    <property type="match status" value="1"/>
</dbReference>
<dbReference type="GO" id="GO:0005975">
    <property type="term" value="P:carbohydrate metabolic process"/>
    <property type="evidence" value="ECO:0007669"/>
    <property type="project" value="InterPro"/>
</dbReference>
<dbReference type="EC" id="3.2.1.135" evidence="4"/>
<dbReference type="Pfam" id="PF00128">
    <property type="entry name" value="Alpha-amylase"/>
    <property type="match status" value="2"/>
</dbReference>
<reference evidence="4 5" key="1">
    <citation type="journal article" date="2010" name="Proc. Natl. Acad. Sci. U.S.A.">
        <title>Genome analysis of Bifidobacterium bifidum PRL2010 reveals metabolic pathways for host-derived glycan foraging.</title>
        <authorList>
            <person name="Turroni F."/>
            <person name="Bottacini F."/>
            <person name="Foroni E."/>
            <person name="Mulder I."/>
            <person name="Kim J.H."/>
            <person name="Zomer A."/>
            <person name="Sanchez B."/>
            <person name="Bidossi A."/>
            <person name="Ferrarini A."/>
            <person name="Giubellini V."/>
            <person name="Delledonne M."/>
            <person name="Henrissat B."/>
            <person name="Coutinho P."/>
            <person name="Oggioni M."/>
            <person name="Fitzgerald G.F."/>
            <person name="Mills D."/>
            <person name="Margolles A."/>
            <person name="Kelly D."/>
            <person name="van Sinderen D."/>
            <person name="Ventura M."/>
        </authorList>
    </citation>
    <scope>NUCLEOTIDE SEQUENCE [LARGE SCALE GENOMIC DNA]</scope>
    <source>
        <strain evidence="4 5">PRL2010</strain>
    </source>
</reference>
<dbReference type="KEGG" id="bbp:BBPR_1121"/>
<protein>
    <submittedName>
        <fullName evidence="4">Cyclomaltodextrinase</fullName>
        <ecNumber evidence="4">3.2.1.135</ecNumber>
    </submittedName>
</protein>
<keyword evidence="2 4" id="KW-0326">Glycosidase</keyword>
<evidence type="ECO:0000259" key="3">
    <source>
        <dbReference type="SMART" id="SM00642"/>
    </source>
</evidence>
<dbReference type="EMBL" id="CP001840">
    <property type="protein sequence ID" value="ADP36185.1"/>
    <property type="molecule type" value="Genomic_DNA"/>
</dbReference>
<evidence type="ECO:0000313" key="4">
    <source>
        <dbReference type="EMBL" id="ADP36185.1"/>
    </source>
</evidence>
<name>A0A0H3ED48_BIFBP</name>